<keyword evidence="3" id="KW-0963">Cytoplasm</keyword>
<evidence type="ECO:0000256" key="1">
    <source>
        <dbReference type="ARBA" id="ARBA00007177"/>
    </source>
</evidence>
<keyword evidence="2 3" id="KW-0143">Chaperone</keyword>
<dbReference type="KEGG" id="ptaw:DW352_26365"/>
<evidence type="ECO:0000313" key="4">
    <source>
        <dbReference type="EMBL" id="AXK83742.1"/>
    </source>
</evidence>
<evidence type="ECO:0000313" key="5">
    <source>
        <dbReference type="Proteomes" id="UP000254889"/>
    </source>
</evidence>
<comment type="subunit">
    <text evidence="3">UreD, UreF and UreG form a complex that acts as a GTP-hydrolysis-dependent molecular chaperone, activating the urease apoprotein by helping to assemble the nickel containing metallocenter of UreC. The UreE protein probably delivers the nickel.</text>
</comment>
<proteinExistence type="inferred from homology"/>
<dbReference type="PANTHER" id="PTHR33643">
    <property type="entry name" value="UREASE ACCESSORY PROTEIN D"/>
    <property type="match status" value="1"/>
</dbReference>
<accession>A0A346A3J5</accession>
<comment type="subcellular location">
    <subcellularLocation>
        <location evidence="3">Cytoplasm</location>
    </subcellularLocation>
</comment>
<dbReference type="GO" id="GO:0016151">
    <property type="term" value="F:nickel cation binding"/>
    <property type="evidence" value="ECO:0007669"/>
    <property type="project" value="UniProtKB-UniRule"/>
</dbReference>
<comment type="similarity">
    <text evidence="1 3">Belongs to the UreD family.</text>
</comment>
<dbReference type="OrthoDB" id="9798842at2"/>
<organism evidence="4 5">
    <name type="scientific">Pseudolabrys taiwanensis</name>
    <dbReference type="NCBI Taxonomy" id="331696"/>
    <lineage>
        <taxon>Bacteria</taxon>
        <taxon>Pseudomonadati</taxon>
        <taxon>Pseudomonadota</taxon>
        <taxon>Alphaproteobacteria</taxon>
        <taxon>Hyphomicrobiales</taxon>
        <taxon>Xanthobacteraceae</taxon>
        <taxon>Pseudolabrys</taxon>
    </lineage>
</organism>
<keyword evidence="5" id="KW-1185">Reference proteome</keyword>
<dbReference type="AlphaFoldDB" id="A0A346A3J5"/>
<dbReference type="Proteomes" id="UP000254889">
    <property type="component" value="Chromosome"/>
</dbReference>
<sequence length="277" mass="29020">MAVLATTQSSDIFLANRATGTIALSVTARDGGTHRQTVHEAGSLRVRFPNVTAGALEAVIVNTGGGMTGGDRFTVDIAVGDGAHLVAGTTAAEKIYRSTGPDVAMDVSLKVARGGHLAWLPQETILFDRARLSRHIDIDLADGASLIMAEAVVFGRLAMGEAVVGGFLADRWRLRRGGKLVYADTLRLDGPISETLAQRAVAKGGIAVATVLLAPGDERALEAVRALDEQFLGEVGISAWNGIAVARLCAEDGARLRHDLIAILAALGTSVPRLWLQ</sequence>
<dbReference type="InterPro" id="IPR002669">
    <property type="entry name" value="UreD"/>
</dbReference>
<protein>
    <recommendedName>
        <fullName evidence="3">Urease accessory protein UreD</fullName>
    </recommendedName>
</protein>
<keyword evidence="3" id="KW-0996">Nickel insertion</keyword>
<comment type="function">
    <text evidence="3">Required for maturation of urease via the functional incorporation of the urease nickel metallocenter.</text>
</comment>
<evidence type="ECO:0000256" key="3">
    <source>
        <dbReference type="HAMAP-Rule" id="MF_01384"/>
    </source>
</evidence>
<reference evidence="4 5" key="1">
    <citation type="submission" date="2018-07" db="EMBL/GenBank/DDBJ databases">
        <authorList>
            <person name="Quirk P.G."/>
            <person name="Krulwich T.A."/>
        </authorList>
    </citation>
    <scope>NUCLEOTIDE SEQUENCE [LARGE SCALE GENOMIC DNA]</scope>
    <source>
        <strain evidence="4 5">CC-BB4</strain>
    </source>
</reference>
<gene>
    <name evidence="3" type="primary">ureD</name>
    <name evidence="4" type="ORF">DW352_26365</name>
</gene>
<name>A0A346A3J5_9HYPH</name>
<dbReference type="GO" id="GO:0005737">
    <property type="term" value="C:cytoplasm"/>
    <property type="evidence" value="ECO:0007669"/>
    <property type="project" value="UniProtKB-SubCell"/>
</dbReference>
<dbReference type="EMBL" id="CP031417">
    <property type="protein sequence ID" value="AXK83742.1"/>
    <property type="molecule type" value="Genomic_DNA"/>
</dbReference>
<evidence type="ECO:0000256" key="2">
    <source>
        <dbReference type="ARBA" id="ARBA00023186"/>
    </source>
</evidence>
<dbReference type="Pfam" id="PF01774">
    <property type="entry name" value="UreD"/>
    <property type="match status" value="1"/>
</dbReference>
<dbReference type="HAMAP" id="MF_01384">
    <property type="entry name" value="UreD"/>
    <property type="match status" value="1"/>
</dbReference>
<dbReference type="PANTHER" id="PTHR33643:SF1">
    <property type="entry name" value="UREASE ACCESSORY PROTEIN D"/>
    <property type="match status" value="1"/>
</dbReference>